<dbReference type="Gene3D" id="3.40.50.720">
    <property type="entry name" value="NAD(P)-binding Rossmann-like Domain"/>
    <property type="match status" value="1"/>
</dbReference>
<dbReference type="eggNOG" id="COG0702">
    <property type="taxonomic scope" value="Bacteria"/>
</dbReference>
<protein>
    <recommendedName>
        <fullName evidence="1">NAD(P)-binding domain-containing protein</fullName>
    </recommendedName>
</protein>
<comment type="caution">
    <text evidence="2">The sequence shown here is derived from an EMBL/GenBank/DDBJ whole genome shotgun (WGS) entry which is preliminary data.</text>
</comment>
<dbReference type="PANTHER" id="PTHR15020:SF50">
    <property type="entry name" value="UPF0659 PROTEIN YMR090W"/>
    <property type="match status" value="1"/>
</dbReference>
<gene>
    <name evidence="2" type="ORF">UO65_5724</name>
</gene>
<name>W7IDN5_9PSEU</name>
<dbReference type="InterPro" id="IPR036291">
    <property type="entry name" value="NAD(P)-bd_dom_sf"/>
</dbReference>
<dbReference type="PANTHER" id="PTHR15020">
    <property type="entry name" value="FLAVIN REDUCTASE-RELATED"/>
    <property type="match status" value="1"/>
</dbReference>
<accession>W7IDN5</accession>
<dbReference type="STRING" id="909613.UO65_5724"/>
<evidence type="ECO:0000313" key="2">
    <source>
        <dbReference type="EMBL" id="EWC58990.1"/>
    </source>
</evidence>
<dbReference type="InterPro" id="IPR016040">
    <property type="entry name" value="NAD(P)-bd_dom"/>
</dbReference>
<reference evidence="2 3" key="1">
    <citation type="journal article" date="2014" name="Genome Announc.">
        <title>Draft Genome Sequence of the Antitrypanosomally Active Sponge-Associated Bacterium Actinokineospora sp. Strain EG49.</title>
        <authorList>
            <person name="Harjes J."/>
            <person name="Ryu T."/>
            <person name="Abdelmohsen U.R."/>
            <person name="Moitinho-Silva L."/>
            <person name="Horn H."/>
            <person name="Ravasi T."/>
            <person name="Hentschel U."/>
        </authorList>
    </citation>
    <scope>NUCLEOTIDE SEQUENCE [LARGE SCALE GENOMIC DNA]</scope>
    <source>
        <strain evidence="2 3">EG49</strain>
    </source>
</reference>
<evidence type="ECO:0000259" key="1">
    <source>
        <dbReference type="Pfam" id="PF13460"/>
    </source>
</evidence>
<feature type="domain" description="NAD(P)-binding" evidence="1">
    <location>
        <begin position="4"/>
        <end position="174"/>
    </location>
</feature>
<organism evidence="2 3">
    <name type="scientific">Actinokineospora spheciospongiae</name>
    <dbReference type="NCBI Taxonomy" id="909613"/>
    <lineage>
        <taxon>Bacteria</taxon>
        <taxon>Bacillati</taxon>
        <taxon>Actinomycetota</taxon>
        <taxon>Actinomycetes</taxon>
        <taxon>Pseudonocardiales</taxon>
        <taxon>Pseudonocardiaceae</taxon>
        <taxon>Actinokineospora</taxon>
    </lineage>
</organism>
<dbReference type="SUPFAM" id="SSF51735">
    <property type="entry name" value="NAD(P)-binding Rossmann-fold domains"/>
    <property type="match status" value="1"/>
</dbReference>
<dbReference type="Proteomes" id="UP000019277">
    <property type="component" value="Unassembled WGS sequence"/>
</dbReference>
<evidence type="ECO:0000313" key="3">
    <source>
        <dbReference type="Proteomes" id="UP000019277"/>
    </source>
</evidence>
<dbReference type="EMBL" id="AYXG01000223">
    <property type="protein sequence ID" value="EWC58990.1"/>
    <property type="molecule type" value="Genomic_DNA"/>
</dbReference>
<sequence>MIAGGHSGAGLRLASLLSARGDAVVALVPSDRHRADVRAHGARPVVLDSRGLVETLPGADAVVFTGGTALGPTERPAALAFADGVGALGIRRYVLLSTMAGEARADDSPERAEYLRTKAETEAEIACRDLDWTIVRAGRMTDDPGSGLVSLGGGVSEGEVPRADVAAVLAALVTGPWCVRRTVGLVGGSTPVDDAVRAPVD</sequence>
<proteinExistence type="predicted"/>
<dbReference type="Pfam" id="PF13460">
    <property type="entry name" value="NAD_binding_10"/>
    <property type="match status" value="1"/>
</dbReference>
<dbReference type="AlphaFoldDB" id="W7IDN5"/>
<keyword evidence="3" id="KW-1185">Reference proteome</keyword>